<name>A0ABD1SUB2_9LAMI</name>
<dbReference type="InterPro" id="IPR011016">
    <property type="entry name" value="Znf_RING-CH"/>
</dbReference>
<organism evidence="8 9">
    <name type="scientific">Abeliophyllum distichum</name>
    <dbReference type="NCBI Taxonomy" id="126358"/>
    <lineage>
        <taxon>Eukaryota</taxon>
        <taxon>Viridiplantae</taxon>
        <taxon>Streptophyta</taxon>
        <taxon>Embryophyta</taxon>
        <taxon>Tracheophyta</taxon>
        <taxon>Spermatophyta</taxon>
        <taxon>Magnoliopsida</taxon>
        <taxon>eudicotyledons</taxon>
        <taxon>Gunneridae</taxon>
        <taxon>Pentapetalae</taxon>
        <taxon>asterids</taxon>
        <taxon>lamiids</taxon>
        <taxon>Lamiales</taxon>
        <taxon>Oleaceae</taxon>
        <taxon>Forsythieae</taxon>
        <taxon>Abeliophyllum</taxon>
    </lineage>
</organism>
<dbReference type="SUPFAM" id="SSF57850">
    <property type="entry name" value="RING/U-box"/>
    <property type="match status" value="1"/>
</dbReference>
<evidence type="ECO:0000256" key="1">
    <source>
        <dbReference type="ARBA" id="ARBA00000900"/>
    </source>
</evidence>
<dbReference type="InterPro" id="IPR001841">
    <property type="entry name" value="Znf_RING"/>
</dbReference>
<comment type="catalytic activity">
    <reaction evidence="1">
        <text>S-ubiquitinyl-[E2 ubiquitin-conjugating enzyme]-L-cysteine + [acceptor protein]-L-lysine = [E2 ubiquitin-conjugating enzyme]-L-cysteine + N(6)-ubiquitinyl-[acceptor protein]-L-lysine.</text>
        <dbReference type="EC" id="2.3.2.27"/>
    </reaction>
</comment>
<evidence type="ECO:0000256" key="6">
    <source>
        <dbReference type="PROSITE-ProRule" id="PRU00175"/>
    </source>
</evidence>
<dbReference type="PROSITE" id="PS50089">
    <property type="entry name" value="ZF_RING_2"/>
    <property type="match status" value="1"/>
</dbReference>
<keyword evidence="5" id="KW-0862">Zinc</keyword>
<dbReference type="EMBL" id="JBFOLK010000006">
    <property type="protein sequence ID" value="KAL2504106.1"/>
    <property type="molecule type" value="Genomic_DNA"/>
</dbReference>
<dbReference type="InterPro" id="IPR013083">
    <property type="entry name" value="Znf_RING/FYVE/PHD"/>
</dbReference>
<dbReference type="SMART" id="SM00744">
    <property type="entry name" value="RINGv"/>
    <property type="match status" value="1"/>
</dbReference>
<sequence length="239" mass="27492">MFSSRFFHVNGNGNCHSQQDVYFDITKTGEEAIIYDDSIQINIDFSGKFKFRTINLVQVEPSVTEFEIPEISNSVSFELKQFLCYDNAWTTIHLAMRTWPIIHENRVSLIEKIYSDASAIAKSMSPGNNLLLMHVNVQVVHRRIYETDIFQGVLQQSMDESNVCSMVPASDSSIKSLKRTRIDYENNCAKSCIVCLEEFSKESKTICMPCSHLFHGNCIKQWLRTSHYCPICRFEMPTS</sequence>
<keyword evidence="3" id="KW-0479">Metal-binding</keyword>
<keyword evidence="9" id="KW-1185">Reference proteome</keyword>
<evidence type="ECO:0000313" key="9">
    <source>
        <dbReference type="Proteomes" id="UP001604336"/>
    </source>
</evidence>
<dbReference type="PANTHER" id="PTHR15710:SF77">
    <property type="entry name" value="RING-H2 FINGER PROTEIN ATL21B"/>
    <property type="match status" value="1"/>
</dbReference>
<dbReference type="SMART" id="SM00184">
    <property type="entry name" value="RING"/>
    <property type="match status" value="1"/>
</dbReference>
<dbReference type="Pfam" id="PF13639">
    <property type="entry name" value="zf-RING_2"/>
    <property type="match status" value="1"/>
</dbReference>
<proteinExistence type="predicted"/>
<dbReference type="Proteomes" id="UP001604336">
    <property type="component" value="Unassembled WGS sequence"/>
</dbReference>
<evidence type="ECO:0000313" key="8">
    <source>
        <dbReference type="EMBL" id="KAL2504106.1"/>
    </source>
</evidence>
<evidence type="ECO:0000256" key="3">
    <source>
        <dbReference type="ARBA" id="ARBA00022723"/>
    </source>
</evidence>
<protein>
    <recommendedName>
        <fullName evidence="2">RING-type E3 ubiquitin transferase</fullName>
        <ecNumber evidence="2">2.3.2.27</ecNumber>
    </recommendedName>
</protein>
<dbReference type="AlphaFoldDB" id="A0ABD1SUB2"/>
<dbReference type="GO" id="GO:0061630">
    <property type="term" value="F:ubiquitin protein ligase activity"/>
    <property type="evidence" value="ECO:0007669"/>
    <property type="project" value="UniProtKB-EC"/>
</dbReference>
<comment type="caution">
    <text evidence="8">The sequence shown here is derived from an EMBL/GenBank/DDBJ whole genome shotgun (WGS) entry which is preliminary data.</text>
</comment>
<reference evidence="9" key="1">
    <citation type="submission" date="2024-07" db="EMBL/GenBank/DDBJ databases">
        <title>Two chromosome-level genome assemblies of Korean endemic species Abeliophyllum distichum and Forsythia ovata (Oleaceae).</title>
        <authorList>
            <person name="Jang H."/>
        </authorList>
    </citation>
    <scope>NUCLEOTIDE SEQUENCE [LARGE SCALE GENOMIC DNA]</scope>
</reference>
<feature type="domain" description="RING-type" evidence="7">
    <location>
        <begin position="192"/>
        <end position="233"/>
    </location>
</feature>
<dbReference type="Gene3D" id="3.30.40.10">
    <property type="entry name" value="Zinc/RING finger domain, C3HC4 (zinc finger)"/>
    <property type="match status" value="1"/>
</dbReference>
<keyword evidence="4 6" id="KW-0863">Zinc-finger</keyword>
<evidence type="ECO:0000256" key="5">
    <source>
        <dbReference type="ARBA" id="ARBA00022833"/>
    </source>
</evidence>
<accession>A0ABD1SUB2</accession>
<dbReference type="EC" id="2.3.2.27" evidence="2"/>
<dbReference type="GO" id="GO:0008270">
    <property type="term" value="F:zinc ion binding"/>
    <property type="evidence" value="ECO:0007669"/>
    <property type="project" value="UniProtKB-KW"/>
</dbReference>
<evidence type="ECO:0000256" key="2">
    <source>
        <dbReference type="ARBA" id="ARBA00012483"/>
    </source>
</evidence>
<gene>
    <name evidence="8" type="ORF">Adt_19727</name>
</gene>
<evidence type="ECO:0000256" key="4">
    <source>
        <dbReference type="ARBA" id="ARBA00022771"/>
    </source>
</evidence>
<evidence type="ECO:0000259" key="7">
    <source>
        <dbReference type="PROSITE" id="PS50089"/>
    </source>
</evidence>
<dbReference type="PANTHER" id="PTHR15710">
    <property type="entry name" value="E3 UBIQUITIN-PROTEIN LIGASE PRAJA"/>
    <property type="match status" value="1"/>
</dbReference>